<keyword evidence="2" id="KW-0812">Transmembrane</keyword>
<evidence type="ECO:0000313" key="3">
    <source>
        <dbReference type="EMBL" id="GFD60367.1"/>
    </source>
</evidence>
<feature type="region of interest" description="Disordered" evidence="1">
    <location>
        <begin position="54"/>
        <end position="81"/>
    </location>
</feature>
<comment type="caution">
    <text evidence="3">The sequence shown here is derived from an EMBL/GenBank/DDBJ whole genome shotgun (WGS) entry which is preliminary data.</text>
</comment>
<gene>
    <name evidence="3" type="ORF">Tci_932336</name>
</gene>
<protein>
    <submittedName>
        <fullName evidence="3">Uncharacterized protein</fullName>
    </submittedName>
</protein>
<proteinExistence type="predicted"/>
<dbReference type="EMBL" id="BKCJ011876779">
    <property type="protein sequence ID" value="GFD60367.1"/>
    <property type="molecule type" value="Genomic_DNA"/>
</dbReference>
<evidence type="ECO:0000256" key="2">
    <source>
        <dbReference type="SAM" id="Phobius"/>
    </source>
</evidence>
<feature type="transmembrane region" description="Helical" evidence="2">
    <location>
        <begin position="35"/>
        <end position="53"/>
    </location>
</feature>
<dbReference type="AlphaFoldDB" id="A0A699XL20"/>
<organism evidence="3">
    <name type="scientific">Tanacetum cinerariifolium</name>
    <name type="common">Dalmatian daisy</name>
    <name type="synonym">Chrysanthemum cinerariifolium</name>
    <dbReference type="NCBI Taxonomy" id="118510"/>
    <lineage>
        <taxon>Eukaryota</taxon>
        <taxon>Viridiplantae</taxon>
        <taxon>Streptophyta</taxon>
        <taxon>Embryophyta</taxon>
        <taxon>Tracheophyta</taxon>
        <taxon>Spermatophyta</taxon>
        <taxon>Magnoliopsida</taxon>
        <taxon>eudicotyledons</taxon>
        <taxon>Gunneridae</taxon>
        <taxon>Pentapetalae</taxon>
        <taxon>asterids</taxon>
        <taxon>campanulids</taxon>
        <taxon>Asterales</taxon>
        <taxon>Asteraceae</taxon>
        <taxon>Asteroideae</taxon>
        <taxon>Anthemideae</taxon>
        <taxon>Anthemidinae</taxon>
        <taxon>Tanacetum</taxon>
    </lineage>
</organism>
<feature type="non-terminal residue" evidence="3">
    <location>
        <position position="81"/>
    </location>
</feature>
<keyword evidence="2" id="KW-0472">Membrane</keyword>
<name>A0A699XL20_TANCI</name>
<feature type="non-terminal residue" evidence="3">
    <location>
        <position position="1"/>
    </location>
</feature>
<sequence>FPTPPPASISVPSQSVPPQSFITRTQRFVEENHRLILIGCAVAASAGAGYYLYNRSSESDRPGPSGSASGKKTKKNKKKKG</sequence>
<reference evidence="3" key="1">
    <citation type="journal article" date="2019" name="Sci. Rep.">
        <title>Draft genome of Tanacetum cinerariifolium, the natural source of mosquito coil.</title>
        <authorList>
            <person name="Yamashiro T."/>
            <person name="Shiraishi A."/>
            <person name="Satake H."/>
            <person name="Nakayama K."/>
        </authorList>
    </citation>
    <scope>NUCLEOTIDE SEQUENCE</scope>
</reference>
<evidence type="ECO:0000256" key="1">
    <source>
        <dbReference type="SAM" id="MobiDB-lite"/>
    </source>
</evidence>
<keyword evidence="2" id="KW-1133">Transmembrane helix</keyword>
<accession>A0A699XL20</accession>
<feature type="compositionally biased region" description="Basic residues" evidence="1">
    <location>
        <begin position="71"/>
        <end position="81"/>
    </location>
</feature>